<dbReference type="AlphaFoldDB" id="A0A5U6SSE3"/>
<sequence>MMKKFLGSAALMVALLGSVNTWATDVGAGRGVLTFTGSVSSKTCTVSGLDNVIDFGDVTVGQIKSVTGWTDIVSPKIHTITFSDCGTISKIKLTPSLSNVKSAWHINPTGLGQGVYFASYWDELASGDHLIKEGVVIVRNVADGKNVLPVYVRMFPGDDGKSPVEGPIEAEIAFSIDYE</sequence>
<feature type="signal peptide" evidence="1">
    <location>
        <begin position="1"/>
        <end position="23"/>
    </location>
</feature>
<dbReference type="InterPro" id="IPR008966">
    <property type="entry name" value="Adhesion_dom_sf"/>
</dbReference>
<accession>A0A5U6SSE3</accession>
<dbReference type="EMBL" id="AAGRCI010000043">
    <property type="protein sequence ID" value="EBR0846455.1"/>
    <property type="molecule type" value="Genomic_DNA"/>
</dbReference>
<proteinExistence type="predicted"/>
<gene>
    <name evidence="2" type="ORF">BRO79_23990</name>
</gene>
<organism evidence="2">
    <name type="scientific">Salmonella enterica</name>
    <name type="common">Salmonella choleraesuis</name>
    <dbReference type="NCBI Taxonomy" id="28901"/>
    <lineage>
        <taxon>Bacteria</taxon>
        <taxon>Pseudomonadati</taxon>
        <taxon>Pseudomonadota</taxon>
        <taxon>Gammaproteobacteria</taxon>
        <taxon>Enterobacterales</taxon>
        <taxon>Enterobacteriaceae</taxon>
        <taxon>Salmonella</taxon>
    </lineage>
</organism>
<protein>
    <submittedName>
        <fullName evidence="2">Type 1 fimbrial protein</fullName>
    </submittedName>
</protein>
<feature type="chain" id="PRO_5026000881" evidence="1">
    <location>
        <begin position="24"/>
        <end position="179"/>
    </location>
</feature>
<dbReference type="Gene3D" id="2.60.40.1090">
    <property type="entry name" value="Fimbrial-type adhesion domain"/>
    <property type="match status" value="1"/>
</dbReference>
<dbReference type="GO" id="GO:0009289">
    <property type="term" value="C:pilus"/>
    <property type="evidence" value="ECO:0007669"/>
    <property type="project" value="InterPro"/>
</dbReference>
<keyword evidence="1" id="KW-0732">Signal</keyword>
<evidence type="ECO:0000313" key="2">
    <source>
        <dbReference type="EMBL" id="EBR0846455.1"/>
    </source>
</evidence>
<dbReference type="GO" id="GO:0007155">
    <property type="term" value="P:cell adhesion"/>
    <property type="evidence" value="ECO:0007669"/>
    <property type="project" value="InterPro"/>
</dbReference>
<reference evidence="2" key="1">
    <citation type="submission" date="2018-07" db="EMBL/GenBank/DDBJ databases">
        <authorList>
            <consortium name="GenomeTrakr network: Whole genome sequencing for foodborne pathogen traceback"/>
        </authorList>
    </citation>
    <scope>NUCLEOTIDE SEQUENCE</scope>
    <source>
        <strain evidence="2">CFSAN056582</strain>
    </source>
</reference>
<name>A0A5U6SSE3_SALER</name>
<dbReference type="SUPFAM" id="SSF49401">
    <property type="entry name" value="Bacterial adhesins"/>
    <property type="match status" value="1"/>
</dbReference>
<evidence type="ECO:0000256" key="1">
    <source>
        <dbReference type="SAM" id="SignalP"/>
    </source>
</evidence>
<comment type="caution">
    <text evidence="2">The sequence shown here is derived from an EMBL/GenBank/DDBJ whole genome shotgun (WGS) entry which is preliminary data.</text>
</comment>
<dbReference type="InterPro" id="IPR036937">
    <property type="entry name" value="Adhesion_dom_fimbrial_sf"/>
</dbReference>